<comment type="catalytic activity">
    <reaction evidence="2">
        <text>a long-chain fatty aldehyde + NADP(+) + CoA = a long-chain fatty acyl-CoA + NADPH + H(+)</text>
        <dbReference type="Rhea" id="RHEA:15437"/>
        <dbReference type="ChEBI" id="CHEBI:15378"/>
        <dbReference type="ChEBI" id="CHEBI:17176"/>
        <dbReference type="ChEBI" id="CHEBI:57287"/>
        <dbReference type="ChEBI" id="CHEBI:57783"/>
        <dbReference type="ChEBI" id="CHEBI:58349"/>
        <dbReference type="ChEBI" id="CHEBI:83139"/>
        <dbReference type="EC" id="1.2.1.50"/>
    </reaction>
</comment>
<name>A0A916S4V3_9BURK</name>
<dbReference type="GO" id="GO:0008218">
    <property type="term" value="P:bioluminescence"/>
    <property type="evidence" value="ECO:0007669"/>
    <property type="project" value="InterPro"/>
</dbReference>
<accession>A0A916S4V3</accession>
<protein>
    <recommendedName>
        <fullName evidence="2">Acyl-CoA reductase</fullName>
        <ecNumber evidence="2">1.2.1.50</ecNumber>
    </recommendedName>
</protein>
<dbReference type="AlphaFoldDB" id="A0A916S4V3"/>
<sequence length="484" mass="52383">MTLQRETAGYLPGLRANEVAWQTLTFKGQAGSVEVAVPVLTEAQIVALSLRVRRASRGYLKSLTVAQIVDTIDQAIHRLLDPQDPWRRKADALLPLVTGYDAEMVRLGLSGYLKTFRKPQLQRFLAEDFGNPQLLDDFVPRIKGGFSKAFGPDVAVHVWAGNVPGLCLWSLISGLLVKSGTIGKVASAEPLLAGWFAQLLVEIDPGLADCLAVVWWKGGDAAQETAFFSNADLVLAYGGNAALADVRRQVPVTTRFLPFSHKLSFGLVSKTALDARKALKTAQQAAYDVVRYDQQGCYSPHVFYVARGGKISPDEFSRYLAHELSALEKKYPRRVLSLGEAADLASWRGAEEIRSLAPGGPQVAGEGDWTVVYNASLQALAPGALNRSVRVVAVDQLADVIPLLAPHRAFLQTVGVAAAPRELFEIAEQLGRAGVTRICALGQMTSPEAGWHHDGRFSLLDMVQMVDIDSSAEAAAETLAPYVD</sequence>
<evidence type="ECO:0000313" key="4">
    <source>
        <dbReference type="Proteomes" id="UP000620596"/>
    </source>
</evidence>
<dbReference type="CDD" id="cd07080">
    <property type="entry name" value="ALDH_Acyl-CoA-Red_LuxC"/>
    <property type="match status" value="1"/>
</dbReference>
<evidence type="ECO:0000256" key="2">
    <source>
        <dbReference type="PIRNR" id="PIRNR009414"/>
    </source>
</evidence>
<organism evidence="3 4">
    <name type="scientific">Polaromonas eurypsychrophila</name>
    <dbReference type="NCBI Taxonomy" id="1614635"/>
    <lineage>
        <taxon>Bacteria</taxon>
        <taxon>Pseudomonadati</taxon>
        <taxon>Pseudomonadota</taxon>
        <taxon>Betaproteobacteria</taxon>
        <taxon>Burkholderiales</taxon>
        <taxon>Comamonadaceae</taxon>
        <taxon>Polaromonas</taxon>
    </lineage>
</organism>
<reference evidence="3" key="1">
    <citation type="journal article" date="2014" name="Int. J. Syst. Evol. Microbiol.">
        <title>Complete genome sequence of Corynebacterium casei LMG S-19264T (=DSM 44701T), isolated from a smear-ripened cheese.</title>
        <authorList>
            <consortium name="US DOE Joint Genome Institute (JGI-PGF)"/>
            <person name="Walter F."/>
            <person name="Albersmeier A."/>
            <person name="Kalinowski J."/>
            <person name="Ruckert C."/>
        </authorList>
    </citation>
    <scope>NUCLEOTIDE SEQUENCE</scope>
    <source>
        <strain evidence="3">CGMCC 1.15322</strain>
    </source>
</reference>
<evidence type="ECO:0000313" key="3">
    <source>
        <dbReference type="EMBL" id="GGA84230.1"/>
    </source>
</evidence>
<dbReference type="GO" id="GO:0003995">
    <property type="term" value="F:acyl-CoA dehydrogenase activity"/>
    <property type="evidence" value="ECO:0007669"/>
    <property type="project" value="InterPro"/>
</dbReference>
<keyword evidence="2" id="KW-0560">Oxidoreductase</keyword>
<dbReference type="InterPro" id="IPR016161">
    <property type="entry name" value="Ald_DH/histidinol_DH"/>
</dbReference>
<dbReference type="GO" id="GO:0050062">
    <property type="term" value="F:long-chain-fatty-acyl-CoA reductase activity"/>
    <property type="evidence" value="ECO:0007669"/>
    <property type="project" value="UniProtKB-EC"/>
</dbReference>
<proteinExistence type="inferred from homology"/>
<dbReference type="RefSeq" id="WP_188705484.1">
    <property type="nucleotide sequence ID" value="NZ_BMIG01000001.1"/>
</dbReference>
<evidence type="ECO:0000256" key="1">
    <source>
        <dbReference type="ARBA" id="ARBA00022857"/>
    </source>
</evidence>
<dbReference type="PIRSF" id="PIRSF009414">
    <property type="entry name" value="LuxC"/>
    <property type="match status" value="1"/>
</dbReference>
<gene>
    <name evidence="3" type="ORF">GCM10011496_00890</name>
</gene>
<dbReference type="EC" id="1.2.1.50" evidence="2"/>
<keyword evidence="1 2" id="KW-0521">NADP</keyword>
<dbReference type="Pfam" id="PF05893">
    <property type="entry name" value="LuxC"/>
    <property type="match status" value="1"/>
</dbReference>
<dbReference type="SUPFAM" id="SSF53720">
    <property type="entry name" value="ALDH-like"/>
    <property type="match status" value="1"/>
</dbReference>
<dbReference type="InterPro" id="IPR008670">
    <property type="entry name" value="CoA_reduct_LuxC"/>
</dbReference>
<keyword evidence="4" id="KW-1185">Reference proteome</keyword>
<comment type="similarity">
    <text evidence="2">Belongs to the LuxC family.</text>
</comment>
<comment type="caution">
    <text evidence="3">The sequence shown here is derived from an EMBL/GenBank/DDBJ whole genome shotgun (WGS) entry which is preliminary data.</text>
</comment>
<dbReference type="EMBL" id="BMIG01000001">
    <property type="protein sequence ID" value="GGA84230.1"/>
    <property type="molecule type" value="Genomic_DNA"/>
</dbReference>
<reference evidence="3" key="2">
    <citation type="submission" date="2020-09" db="EMBL/GenBank/DDBJ databases">
        <authorList>
            <person name="Sun Q."/>
            <person name="Zhou Y."/>
        </authorList>
    </citation>
    <scope>NUCLEOTIDE SEQUENCE</scope>
    <source>
        <strain evidence="3">CGMCC 1.15322</strain>
    </source>
</reference>
<dbReference type="Proteomes" id="UP000620596">
    <property type="component" value="Unassembled WGS sequence"/>
</dbReference>